<evidence type="ECO:0000256" key="7">
    <source>
        <dbReference type="PROSITE-ProRule" id="PRU00042"/>
    </source>
</evidence>
<dbReference type="PROSITE" id="PS50157">
    <property type="entry name" value="ZINC_FINGER_C2H2_2"/>
    <property type="match status" value="17"/>
</dbReference>
<feature type="domain" description="C2H2-type" evidence="10">
    <location>
        <begin position="390"/>
        <end position="418"/>
    </location>
</feature>
<accession>E4WZ56</accession>
<dbReference type="InterPro" id="IPR013087">
    <property type="entry name" value="Znf_C2H2_type"/>
</dbReference>
<feature type="domain" description="C2H2-type" evidence="10">
    <location>
        <begin position="124"/>
        <end position="147"/>
    </location>
</feature>
<evidence type="ECO:0000313" key="12">
    <source>
        <dbReference type="Proteomes" id="UP000001307"/>
    </source>
</evidence>
<evidence type="ECO:0000256" key="3">
    <source>
        <dbReference type="ARBA" id="ARBA00022737"/>
    </source>
</evidence>
<feature type="domain" description="C2H2-type" evidence="10">
    <location>
        <begin position="419"/>
        <end position="441"/>
    </location>
</feature>
<evidence type="ECO:0000256" key="6">
    <source>
        <dbReference type="ARBA" id="ARBA00023242"/>
    </source>
</evidence>
<feature type="domain" description="C2H2-type" evidence="10">
    <location>
        <begin position="280"/>
        <end position="303"/>
    </location>
</feature>
<evidence type="ECO:0000256" key="1">
    <source>
        <dbReference type="ARBA" id="ARBA00004123"/>
    </source>
</evidence>
<feature type="domain" description="C2H2-type" evidence="10">
    <location>
        <begin position="177"/>
        <end position="204"/>
    </location>
</feature>
<dbReference type="Proteomes" id="UP000001307">
    <property type="component" value="Unassembled WGS sequence"/>
</dbReference>
<sequence>MPNFISDRLKKETQVEPKKPLFEKYVVNTDIKSIFCKYCNEAFYTDRACEMHISLAHDGDIDREKRKRAKTKEEAEKMDVEEEEDLVNSFKCDEYPCKRKFPTWHGLKIHLKSSHKYTTADFALNCDTCGRKFSTKTSLENHIENAHYLKCEECDEKFQENHQLEAHIRRRHNKKVNKCDQCGREFRSADTLRLHMEIHKKPEFDCMKCKRQFMTKGELDFHLMEHETDDKMKKLKEEAEAAEASKKLFCDNPKCNKSFLTEKSFKMHMDMHAAEEDVRKECPKCHKTFMTEKSLNFHIENFHPDVDLDQVELDKSKGVNSYEQEYKKDGWKCDECHRFFDSKQIYEYHMTRHANTFKCKECPEKFKTRVTKQGLEMHMQEHQKKAVELHMCKVCSKEFDSAAMLRFHETTAHESQHDFECTKCGKMLSSESGLEMHMETHEFLESMEIKCQECGKKFSTERNLELHIETYHREEVIIKCLYCDRQFDSDATIGIHMKHNHPEEYKQMQRMKQQENVNSAPVRERFKCPYEDCDATFRSENTLNLHVNNAHGFEDMEEFSVRMNAMTQNRIQETLDDLDIDMPKTHASRREPDPEPEPEPRRFKCEECGSIYSSERTYEQHMEYIHPKDEKIPEPQWKCAECGKTFRIEAGYNLHMSNHKQEKEQASLQCEHCEMSFDSDRQLSRHQRACVAKDQKDAREEAQKIRSRYETTRKPEVEPEPVQRKSRYSIPEDSPEPIRKTPSSQVSNLDDDDDDYRPASPQFECNLCKEQMLKNVEKQKFLSEMMQKYHDCPEKNDEPDEFKCDKCGKTYWSEKMLKIHSRTHISFDDTDEIDEGILNMKIEMPAVKKQIRNAVDKLQTIAFKYLHS</sequence>
<dbReference type="Pfam" id="PF00096">
    <property type="entry name" value="zf-C2H2"/>
    <property type="match status" value="5"/>
</dbReference>
<feature type="domain" description="C2H2-type" evidence="10">
    <location>
        <begin position="603"/>
        <end position="631"/>
    </location>
</feature>
<dbReference type="Gene3D" id="3.30.160.60">
    <property type="entry name" value="Classic Zinc Finger"/>
    <property type="match status" value="9"/>
</dbReference>
<feature type="domain" description="C2H2-type" evidence="10">
    <location>
        <begin position="449"/>
        <end position="477"/>
    </location>
</feature>
<feature type="domain" description="C2H2-type" evidence="10">
    <location>
        <begin position="526"/>
        <end position="556"/>
    </location>
</feature>
<feature type="region of interest" description="Disordered" evidence="9">
    <location>
        <begin position="688"/>
        <end position="756"/>
    </location>
</feature>
<dbReference type="GO" id="GO:0008270">
    <property type="term" value="F:zinc ion binding"/>
    <property type="evidence" value="ECO:0007669"/>
    <property type="project" value="UniProtKB-KW"/>
</dbReference>
<organism evidence="11 12">
    <name type="scientific">Oikopleura dioica</name>
    <name type="common">Tunicate</name>
    <dbReference type="NCBI Taxonomy" id="34765"/>
    <lineage>
        <taxon>Eukaryota</taxon>
        <taxon>Metazoa</taxon>
        <taxon>Chordata</taxon>
        <taxon>Tunicata</taxon>
        <taxon>Appendicularia</taxon>
        <taxon>Copelata</taxon>
        <taxon>Oikopleuridae</taxon>
        <taxon>Oikopleura</taxon>
    </lineage>
</organism>
<comment type="subcellular location">
    <subcellularLocation>
        <location evidence="1">Nucleus</location>
    </subcellularLocation>
</comment>
<protein>
    <recommendedName>
        <fullName evidence="10">C2H2-type domain-containing protein</fullName>
    </recommendedName>
</protein>
<evidence type="ECO:0000256" key="8">
    <source>
        <dbReference type="SAM" id="Coils"/>
    </source>
</evidence>
<feature type="domain" description="C2H2-type" evidence="10">
    <location>
        <begin position="204"/>
        <end position="231"/>
    </location>
</feature>
<name>E4WZ56_OIKDI</name>
<dbReference type="GO" id="GO:0005634">
    <property type="term" value="C:nucleus"/>
    <property type="evidence" value="ECO:0007669"/>
    <property type="project" value="UniProtKB-SubCell"/>
</dbReference>
<feature type="domain" description="C2H2-type" evidence="10">
    <location>
        <begin position="478"/>
        <end position="506"/>
    </location>
</feature>
<feature type="domain" description="C2H2-type" evidence="10">
    <location>
        <begin position="637"/>
        <end position="664"/>
    </location>
</feature>
<evidence type="ECO:0000313" key="11">
    <source>
        <dbReference type="EMBL" id="CBY22451.1"/>
    </source>
</evidence>
<keyword evidence="12" id="KW-1185">Reference proteome</keyword>
<dbReference type="InterPro" id="IPR036236">
    <property type="entry name" value="Znf_C2H2_sf"/>
</dbReference>
<dbReference type="GO" id="GO:0000978">
    <property type="term" value="F:RNA polymerase II cis-regulatory region sequence-specific DNA binding"/>
    <property type="evidence" value="ECO:0007669"/>
    <property type="project" value="TreeGrafter"/>
</dbReference>
<dbReference type="SUPFAM" id="SSF57667">
    <property type="entry name" value="beta-beta-alpha zinc fingers"/>
    <property type="match status" value="7"/>
</dbReference>
<feature type="domain" description="C2H2-type" evidence="10">
    <location>
        <begin position="248"/>
        <end position="277"/>
    </location>
</feature>
<feature type="compositionally biased region" description="Basic and acidic residues" evidence="9">
    <location>
        <begin position="691"/>
        <end position="723"/>
    </location>
</feature>
<feature type="coiled-coil region" evidence="8">
    <location>
        <begin position="225"/>
        <end position="252"/>
    </location>
</feature>
<keyword evidence="8" id="KW-0175">Coiled coil</keyword>
<reference evidence="11 12" key="1">
    <citation type="journal article" date="2010" name="Science">
        <title>Plasticity of animal genome architecture unmasked by rapid evolution of a pelagic tunicate.</title>
        <authorList>
            <person name="Denoeud F."/>
            <person name="Henriet S."/>
            <person name="Mungpakdee S."/>
            <person name="Aury J.M."/>
            <person name="Da Silva C."/>
            <person name="Brinkmann H."/>
            <person name="Mikhaleva J."/>
            <person name="Olsen L.C."/>
            <person name="Jubin C."/>
            <person name="Canestro C."/>
            <person name="Bouquet J.M."/>
            <person name="Danks G."/>
            <person name="Poulain J."/>
            <person name="Campsteijn C."/>
            <person name="Adamski M."/>
            <person name="Cross I."/>
            <person name="Yadetie F."/>
            <person name="Muffato M."/>
            <person name="Louis A."/>
            <person name="Butcher S."/>
            <person name="Tsagkogeorga G."/>
            <person name="Konrad A."/>
            <person name="Singh S."/>
            <person name="Jensen M.F."/>
            <person name="Cong E.H."/>
            <person name="Eikeseth-Otteraa H."/>
            <person name="Noel B."/>
            <person name="Anthouard V."/>
            <person name="Porcel B.M."/>
            <person name="Kachouri-Lafond R."/>
            <person name="Nishino A."/>
            <person name="Ugolini M."/>
            <person name="Chourrout P."/>
            <person name="Nishida H."/>
            <person name="Aasland R."/>
            <person name="Huzurbazar S."/>
            <person name="Westhof E."/>
            <person name="Delsuc F."/>
            <person name="Lehrach H."/>
            <person name="Reinhardt R."/>
            <person name="Weissenbach J."/>
            <person name="Roy S.W."/>
            <person name="Artiguenave F."/>
            <person name="Postlethwait J.H."/>
            <person name="Manak J.R."/>
            <person name="Thompson E.M."/>
            <person name="Jaillon O."/>
            <person name="Du Pasquier L."/>
            <person name="Boudinot P."/>
            <person name="Liberles D.A."/>
            <person name="Volff J.N."/>
            <person name="Philippe H."/>
            <person name="Lenhard B."/>
            <person name="Roest Crollius H."/>
            <person name="Wincker P."/>
            <person name="Chourrout D."/>
        </authorList>
    </citation>
    <scope>NUCLEOTIDE SEQUENCE [LARGE SCALE GENOMIC DNA]</scope>
</reference>
<evidence type="ECO:0000256" key="9">
    <source>
        <dbReference type="SAM" id="MobiDB-lite"/>
    </source>
</evidence>
<feature type="domain" description="C2H2-type" evidence="10">
    <location>
        <begin position="149"/>
        <end position="177"/>
    </location>
</feature>
<dbReference type="EMBL" id="FN653019">
    <property type="protein sequence ID" value="CBY22451.1"/>
    <property type="molecule type" value="Genomic_DNA"/>
</dbReference>
<dbReference type="PANTHER" id="PTHR24376">
    <property type="entry name" value="ZINC FINGER PROTEIN"/>
    <property type="match status" value="1"/>
</dbReference>
<keyword evidence="4 7" id="KW-0863">Zinc-finger</keyword>
<proteinExistence type="predicted"/>
<evidence type="ECO:0000259" key="10">
    <source>
        <dbReference type="PROSITE" id="PS50157"/>
    </source>
</evidence>
<gene>
    <name evidence="11" type="ORF">GSOID_T00013206001</name>
</gene>
<evidence type="ECO:0000256" key="5">
    <source>
        <dbReference type="ARBA" id="ARBA00022833"/>
    </source>
</evidence>
<keyword evidence="5" id="KW-0862">Zinc</keyword>
<dbReference type="PROSITE" id="PS00028">
    <property type="entry name" value="ZINC_FINGER_C2H2_1"/>
    <property type="match status" value="15"/>
</dbReference>
<keyword evidence="2" id="KW-0479">Metal-binding</keyword>
<dbReference type="AlphaFoldDB" id="E4WZ56"/>
<dbReference type="GO" id="GO:0001228">
    <property type="term" value="F:DNA-binding transcription activator activity, RNA polymerase II-specific"/>
    <property type="evidence" value="ECO:0007669"/>
    <property type="project" value="TreeGrafter"/>
</dbReference>
<dbReference type="OrthoDB" id="10039931at2759"/>
<keyword evidence="6" id="KW-0539">Nucleus</keyword>
<feature type="region of interest" description="Disordered" evidence="9">
    <location>
        <begin position="581"/>
        <end position="602"/>
    </location>
</feature>
<feature type="domain" description="C2H2-type" evidence="10">
    <location>
        <begin position="802"/>
        <end position="829"/>
    </location>
</feature>
<dbReference type="PANTHER" id="PTHR24376:SF216">
    <property type="entry name" value="ZINC FINGER PROTEIN 420-LIKE"/>
    <property type="match status" value="1"/>
</dbReference>
<dbReference type="SMART" id="SM00355">
    <property type="entry name" value="ZnF_C2H2"/>
    <property type="match status" value="19"/>
</dbReference>
<dbReference type="InParanoid" id="E4WZ56"/>
<feature type="domain" description="C2H2-type" evidence="10">
    <location>
        <begin position="331"/>
        <end position="358"/>
    </location>
</feature>
<feature type="domain" description="C2H2-type" evidence="10">
    <location>
        <begin position="668"/>
        <end position="697"/>
    </location>
</feature>
<evidence type="ECO:0000256" key="2">
    <source>
        <dbReference type="ARBA" id="ARBA00022723"/>
    </source>
</evidence>
<evidence type="ECO:0000256" key="4">
    <source>
        <dbReference type="ARBA" id="ARBA00022771"/>
    </source>
</evidence>
<feature type="domain" description="C2H2-type" evidence="10">
    <location>
        <begin position="90"/>
        <end position="115"/>
    </location>
</feature>
<keyword evidence="3" id="KW-0677">Repeat</keyword>